<proteinExistence type="predicted"/>
<dbReference type="GO" id="GO:0019031">
    <property type="term" value="C:viral envelope"/>
    <property type="evidence" value="ECO:0007669"/>
    <property type="project" value="UniProtKB-KW"/>
</dbReference>
<evidence type="ECO:0000313" key="1">
    <source>
        <dbReference type="EMBL" id="BAB47128.1"/>
    </source>
</evidence>
<sequence>INNGEIHPWVLAGMLFHGSRNATRSILSVYQTHCIWILMFQLCLIWGSGETSRTLFFDQLASGSDNVIVSQQYWTILTMAGTALADDDPVLSSPISHISSLPSRHSKLGRIYCQPEIPILLTCAAAAGPTSGRAPEPLDASLAFHRSHRTRCANEVIGLHVEITSVTLTTSSSDAKCKLGSS</sequence>
<dbReference type="Pfam" id="PF05858">
    <property type="entry name" value="BIV_Env"/>
    <property type="match status" value="1"/>
</dbReference>
<name>Q90VU3_9RETR</name>
<keyword evidence="1" id="KW-0946">Virion</keyword>
<protein>
    <submittedName>
        <fullName evidence="1">Envelope protein</fullName>
    </submittedName>
</protein>
<keyword evidence="1" id="KW-0261">Viral envelope protein</keyword>
<dbReference type="EMBL" id="AB040422">
    <property type="protein sequence ID" value="BAB47128.1"/>
    <property type="molecule type" value="Genomic_RNA"/>
</dbReference>
<feature type="non-terminal residue" evidence="1">
    <location>
        <position position="182"/>
    </location>
</feature>
<feature type="non-terminal residue" evidence="1">
    <location>
        <position position="1"/>
    </location>
</feature>
<accession>Q90VU3</accession>
<reference evidence="1" key="1">
    <citation type="submission" date="2000-03" db="EMBL/GenBank/DDBJ databases">
        <title>nucleotide sequence analysis of the bovine immunodeficiency virus.</title>
        <authorList>
            <person name="Meas S."/>
            <person name="Ohashi K."/>
            <person name="Sugimoto C."/>
            <person name="Onuma M."/>
        </authorList>
    </citation>
    <scope>NUCLEOTIDE SEQUENCE</scope>
    <source>
        <strain evidence="1">Pakistan 4</strain>
    </source>
</reference>
<organism evidence="1">
    <name type="scientific">Bovine immunodeficiency virus</name>
    <dbReference type="NCBI Taxonomy" id="11657"/>
    <lineage>
        <taxon>Viruses</taxon>
        <taxon>Riboviria</taxon>
        <taxon>Pararnavirae</taxon>
        <taxon>Artverviricota</taxon>
        <taxon>Revtraviricetes</taxon>
        <taxon>Ortervirales</taxon>
        <taxon>Retroviridae</taxon>
        <taxon>Orthoretrovirinae</taxon>
        <taxon>Lentivirus</taxon>
        <taxon>Lentivirus bovimdef</taxon>
    </lineage>
</organism>